<evidence type="ECO:0000313" key="3">
    <source>
        <dbReference type="EMBL" id="CRL06267.1"/>
    </source>
</evidence>
<dbReference type="OrthoDB" id="5531344at2759"/>
<comment type="subcellular location">
    <subcellularLocation>
        <location evidence="1">Nucleus</location>
    </subcellularLocation>
</comment>
<organism evidence="3 4">
    <name type="scientific">Clunio marinus</name>
    <dbReference type="NCBI Taxonomy" id="568069"/>
    <lineage>
        <taxon>Eukaryota</taxon>
        <taxon>Metazoa</taxon>
        <taxon>Ecdysozoa</taxon>
        <taxon>Arthropoda</taxon>
        <taxon>Hexapoda</taxon>
        <taxon>Insecta</taxon>
        <taxon>Pterygota</taxon>
        <taxon>Neoptera</taxon>
        <taxon>Endopterygota</taxon>
        <taxon>Diptera</taxon>
        <taxon>Nematocera</taxon>
        <taxon>Chironomoidea</taxon>
        <taxon>Chironomidae</taxon>
        <taxon>Clunio</taxon>
    </lineage>
</organism>
<name>A0A1J1J159_9DIPT</name>
<gene>
    <name evidence="3" type="primary">putative putative transposase</name>
    <name evidence="3" type="ORF">CLUMA_CG018938</name>
</gene>
<dbReference type="SUPFAM" id="SSF46689">
    <property type="entry name" value="Homeodomain-like"/>
    <property type="match status" value="1"/>
</dbReference>
<proteinExistence type="predicted"/>
<dbReference type="InterPro" id="IPR009057">
    <property type="entry name" value="Homeodomain-like_sf"/>
</dbReference>
<feature type="region of interest" description="Disordered" evidence="2">
    <location>
        <begin position="97"/>
        <end position="142"/>
    </location>
</feature>
<dbReference type="AlphaFoldDB" id="A0A1J1J159"/>
<dbReference type="GO" id="GO:0005634">
    <property type="term" value="C:nucleus"/>
    <property type="evidence" value="ECO:0007669"/>
    <property type="project" value="UniProtKB-SubCell"/>
</dbReference>
<evidence type="ECO:0000256" key="2">
    <source>
        <dbReference type="SAM" id="MobiDB-lite"/>
    </source>
</evidence>
<evidence type="ECO:0000313" key="4">
    <source>
        <dbReference type="Proteomes" id="UP000183832"/>
    </source>
</evidence>
<sequence length="142" mass="16499">MDDQKARRRKILQKYVENKSKPLSMFAKEMDFPLTTVRRVIKSFIDSGTVDRKAGSGRKKGTGDKTLAQKLNQALLTNPNRTLRDLASEFQTSHTNVRKIKKKLDYDKRKVKKKPNRTDNQNVNAKSRASRLRKKIEIKNKK</sequence>
<evidence type="ECO:0000256" key="1">
    <source>
        <dbReference type="ARBA" id="ARBA00004123"/>
    </source>
</evidence>
<feature type="compositionally biased region" description="Polar residues" evidence="2">
    <location>
        <begin position="118"/>
        <end position="127"/>
    </location>
</feature>
<accession>A0A1J1J159</accession>
<protein>
    <submittedName>
        <fullName evidence="3">CLUMA_CG018938, isoform A</fullName>
    </submittedName>
</protein>
<reference evidence="3 4" key="1">
    <citation type="submission" date="2015-04" db="EMBL/GenBank/DDBJ databases">
        <authorList>
            <person name="Syromyatnikov M.Y."/>
            <person name="Popov V.N."/>
        </authorList>
    </citation>
    <scope>NUCLEOTIDE SEQUENCE [LARGE SCALE GENOMIC DNA]</scope>
</reference>
<dbReference type="EMBL" id="CVRI01000066">
    <property type="protein sequence ID" value="CRL06267.1"/>
    <property type="molecule type" value="Genomic_DNA"/>
</dbReference>
<dbReference type="Proteomes" id="UP000183832">
    <property type="component" value="Unassembled WGS sequence"/>
</dbReference>
<dbReference type="STRING" id="568069.A0A1J1J159"/>
<keyword evidence="4" id="KW-1185">Reference proteome</keyword>